<evidence type="ECO:0000256" key="1">
    <source>
        <dbReference type="ARBA" id="ARBA00005232"/>
    </source>
</evidence>
<dbReference type="SUPFAM" id="SSF52777">
    <property type="entry name" value="CoA-dependent acyltransferases"/>
    <property type="match status" value="2"/>
</dbReference>
<dbReference type="Gene3D" id="3.30.559.70">
    <property type="entry name" value="Choline/Carnitine o-acyltransferase, domain 2"/>
    <property type="match status" value="1"/>
</dbReference>
<dbReference type="InterPro" id="IPR023213">
    <property type="entry name" value="CAT-like_dom_sf"/>
</dbReference>
<dbReference type="InterPro" id="IPR000542">
    <property type="entry name" value="Carn_acyl_trans"/>
</dbReference>
<accession>A0A2A4YHM9</accession>
<keyword evidence="3" id="KW-0012">Acyltransferase</keyword>
<organism evidence="6 7">
    <name type="scientific">Aerophobetes bacterium</name>
    <dbReference type="NCBI Taxonomy" id="2030807"/>
    <lineage>
        <taxon>Bacteria</taxon>
        <taxon>Candidatus Aerophobota</taxon>
    </lineage>
</organism>
<sequence>MRVALLTTAAVARSQNKLSQKYGAQDFADRTYSGAYRYATRIGTFACMPFAWAATRITGNQWWSNANLPALEVPPLLASARRVAERAKLELNDTDFAKFQHDFRVYLEKGAYTDQAKLHFMATTFNSGWIDKFWETMYCYGRECPIEKASWIGYDGTNPVNLNKFMGKDKLLVRGACMFRLVMDYKRELEAGTLDENMVFGFRSKKVSLPIDAEKCRKIFGTYRKPGVDCDTFVDHPDSTHAVVMHRGSTYILNLMKDGRVKTTTELYADLHSIYDDKADGEECDVNVLSSQKRADWATDREETIKVSDKNAAHMEMIKSAMFGVCFDKDATWRTNAEAAAHGFSTTVGRNFDLPFQVCCKPDGTIYVICAHGPFDATNMAPLTEYTFAREQELIDNFEKPDSSFAKPLVYNHKAQDSEGVTRLSIQVPGGLKSKIEKLKTTPLNKGLQIEEFVFNDFGKELLKAGGHPDSVIQMIFQLAYSLMESKDEIVVAGVNTYEALSARHFRRWRTFQGHPRSEASEAFVTAMHESKAGKETPAQDALAEALCAGVEALSLDSRKTLEGFSEDRHMFALYCLAKMRGEVPDFLETCIEELMKYPISSSQVKQNHGGGGAFRPSEKENGYGLLYRIHEEGEIKVSISSFVSEKGKTAKGFANYLEEALMLVKPVLKGLKAKKTRH</sequence>
<dbReference type="AlphaFoldDB" id="A0A2A4YHM9"/>
<evidence type="ECO:0000256" key="3">
    <source>
        <dbReference type="ARBA" id="ARBA00023315"/>
    </source>
</evidence>
<dbReference type="Proteomes" id="UP000217838">
    <property type="component" value="Unassembled WGS sequence"/>
</dbReference>
<evidence type="ECO:0000313" key="6">
    <source>
        <dbReference type="EMBL" id="PCI94323.1"/>
    </source>
</evidence>
<keyword evidence="2" id="KW-0808">Transferase</keyword>
<comment type="similarity">
    <text evidence="1">Belongs to the carnitine/choline acetyltransferase family.</text>
</comment>
<dbReference type="InterPro" id="IPR039551">
    <property type="entry name" value="Cho/carn_acyl_trans"/>
</dbReference>
<comment type="caution">
    <text evidence="6">The sequence shown here is derived from an EMBL/GenBank/DDBJ whole genome shotgun (WGS) entry which is preliminary data.</text>
</comment>
<dbReference type="PANTHER" id="PTHR22589:SF31">
    <property type="entry name" value="CARNITINE O-PALMITOYLTRANSFERASE"/>
    <property type="match status" value="1"/>
</dbReference>
<dbReference type="PANTHER" id="PTHR22589">
    <property type="entry name" value="CARNITINE O-ACYLTRANSFERASE"/>
    <property type="match status" value="1"/>
</dbReference>
<protein>
    <recommendedName>
        <fullName evidence="5">Choline/carnitine acyltransferase domain-containing protein</fullName>
    </recommendedName>
</protein>
<dbReference type="Pfam" id="PF00755">
    <property type="entry name" value="Carn_acyltransf"/>
    <property type="match status" value="1"/>
</dbReference>
<name>A0A2A4YHM9_UNCAE</name>
<proteinExistence type="inferred from homology"/>
<dbReference type="GO" id="GO:0009437">
    <property type="term" value="P:carnitine metabolic process"/>
    <property type="evidence" value="ECO:0007669"/>
    <property type="project" value="TreeGrafter"/>
</dbReference>
<feature type="active site" description="Proton acceptor" evidence="4">
    <location>
        <position position="372"/>
    </location>
</feature>
<dbReference type="InterPro" id="IPR042231">
    <property type="entry name" value="Cho/carn_acyl_trans_2"/>
</dbReference>
<evidence type="ECO:0000256" key="2">
    <source>
        <dbReference type="ARBA" id="ARBA00022679"/>
    </source>
</evidence>
<dbReference type="EMBL" id="NVUU01000041">
    <property type="protein sequence ID" value="PCI94323.1"/>
    <property type="molecule type" value="Genomic_DNA"/>
</dbReference>
<evidence type="ECO:0000259" key="5">
    <source>
        <dbReference type="Pfam" id="PF00755"/>
    </source>
</evidence>
<reference evidence="7" key="1">
    <citation type="submission" date="2017-08" db="EMBL/GenBank/DDBJ databases">
        <title>A dynamic microbial community with high functional redundancy inhabits the cold, oxic subseafloor aquifer.</title>
        <authorList>
            <person name="Tully B.J."/>
            <person name="Wheat C.G."/>
            <person name="Glazer B.T."/>
            <person name="Huber J.A."/>
        </authorList>
    </citation>
    <scope>NUCLEOTIDE SEQUENCE [LARGE SCALE GENOMIC DNA]</scope>
</reference>
<dbReference type="GO" id="GO:0006631">
    <property type="term" value="P:fatty acid metabolic process"/>
    <property type="evidence" value="ECO:0007669"/>
    <property type="project" value="TreeGrafter"/>
</dbReference>
<dbReference type="Gene3D" id="3.30.559.10">
    <property type="entry name" value="Chloramphenicol acetyltransferase-like domain"/>
    <property type="match status" value="1"/>
</dbReference>
<dbReference type="GO" id="GO:0004095">
    <property type="term" value="F:carnitine O-palmitoyltransferase activity"/>
    <property type="evidence" value="ECO:0007669"/>
    <property type="project" value="TreeGrafter"/>
</dbReference>
<evidence type="ECO:0000256" key="4">
    <source>
        <dbReference type="PIRSR" id="PIRSR600542-1"/>
    </source>
</evidence>
<evidence type="ECO:0000313" key="7">
    <source>
        <dbReference type="Proteomes" id="UP000217838"/>
    </source>
</evidence>
<feature type="domain" description="Choline/carnitine acyltransferase" evidence="5">
    <location>
        <begin position="72"/>
        <end position="660"/>
    </location>
</feature>
<gene>
    <name evidence="6" type="ORF">COB11_03990</name>
</gene>